<evidence type="ECO:0008006" key="5">
    <source>
        <dbReference type="Google" id="ProtNLM"/>
    </source>
</evidence>
<reference evidence="3" key="1">
    <citation type="journal article" date="2020" name="Stud. Mycol.">
        <title>101 Dothideomycetes genomes: a test case for predicting lifestyles and emergence of pathogens.</title>
        <authorList>
            <person name="Haridas S."/>
            <person name="Albert R."/>
            <person name="Binder M."/>
            <person name="Bloem J."/>
            <person name="Labutti K."/>
            <person name="Salamov A."/>
            <person name="Andreopoulos B."/>
            <person name="Baker S."/>
            <person name="Barry K."/>
            <person name="Bills G."/>
            <person name="Bluhm B."/>
            <person name="Cannon C."/>
            <person name="Castanera R."/>
            <person name="Culley D."/>
            <person name="Daum C."/>
            <person name="Ezra D."/>
            <person name="Gonzalez J."/>
            <person name="Henrissat B."/>
            <person name="Kuo A."/>
            <person name="Liang C."/>
            <person name="Lipzen A."/>
            <person name="Lutzoni F."/>
            <person name="Magnuson J."/>
            <person name="Mondo S."/>
            <person name="Nolan M."/>
            <person name="Ohm R."/>
            <person name="Pangilinan J."/>
            <person name="Park H.-J."/>
            <person name="Ramirez L."/>
            <person name="Alfaro M."/>
            <person name="Sun H."/>
            <person name="Tritt A."/>
            <person name="Yoshinaga Y."/>
            <person name="Zwiers L.-H."/>
            <person name="Turgeon B."/>
            <person name="Goodwin S."/>
            <person name="Spatafora J."/>
            <person name="Crous P."/>
            <person name="Grigoriev I."/>
        </authorList>
    </citation>
    <scope>NUCLEOTIDE SEQUENCE</scope>
    <source>
        <strain evidence="3">Tuck. ex Michener</strain>
    </source>
</reference>
<protein>
    <recommendedName>
        <fullName evidence="5">L-tryptophan decarboxylase PsiD-like domain-containing protein</fullName>
    </recommendedName>
</protein>
<dbReference type="Pfam" id="PF02666">
    <property type="entry name" value="PS_Dcarbxylase"/>
    <property type="match status" value="1"/>
</dbReference>
<evidence type="ECO:0000256" key="1">
    <source>
        <dbReference type="ARBA" id="ARBA00022793"/>
    </source>
</evidence>
<dbReference type="EMBL" id="ML991805">
    <property type="protein sequence ID" value="KAF2233558.1"/>
    <property type="molecule type" value="Genomic_DNA"/>
</dbReference>
<name>A0A6A6H6V4_VIRVR</name>
<dbReference type="PANTHER" id="PTHR10067:SF13">
    <property type="entry name" value="PHOSPHATIDYLSERINE DECARBOXYLASE"/>
    <property type="match status" value="1"/>
</dbReference>
<keyword evidence="1" id="KW-0210">Decarboxylase</keyword>
<gene>
    <name evidence="3" type="ORF">EV356DRAFT_567823</name>
</gene>
<keyword evidence="2" id="KW-0456">Lyase</keyword>
<dbReference type="InterPro" id="IPR003817">
    <property type="entry name" value="PS_Dcarbxylase"/>
</dbReference>
<dbReference type="GO" id="GO:0008654">
    <property type="term" value="P:phospholipid biosynthetic process"/>
    <property type="evidence" value="ECO:0007669"/>
    <property type="project" value="InterPro"/>
</dbReference>
<organism evidence="3 4">
    <name type="scientific">Viridothelium virens</name>
    <name type="common">Speckled blister lichen</name>
    <name type="synonym">Trypethelium virens</name>
    <dbReference type="NCBI Taxonomy" id="1048519"/>
    <lineage>
        <taxon>Eukaryota</taxon>
        <taxon>Fungi</taxon>
        <taxon>Dikarya</taxon>
        <taxon>Ascomycota</taxon>
        <taxon>Pezizomycotina</taxon>
        <taxon>Dothideomycetes</taxon>
        <taxon>Dothideomycetes incertae sedis</taxon>
        <taxon>Trypetheliales</taxon>
        <taxon>Trypetheliaceae</taxon>
        <taxon>Viridothelium</taxon>
    </lineage>
</organism>
<dbReference type="Proteomes" id="UP000800092">
    <property type="component" value="Unassembled WGS sequence"/>
</dbReference>
<dbReference type="OrthoDB" id="5973539at2759"/>
<proteinExistence type="predicted"/>
<evidence type="ECO:0000313" key="3">
    <source>
        <dbReference type="EMBL" id="KAF2233558.1"/>
    </source>
</evidence>
<evidence type="ECO:0000313" key="4">
    <source>
        <dbReference type="Proteomes" id="UP000800092"/>
    </source>
</evidence>
<dbReference type="GO" id="GO:0004609">
    <property type="term" value="F:phosphatidylserine decarboxylase activity"/>
    <property type="evidence" value="ECO:0007669"/>
    <property type="project" value="InterPro"/>
</dbReference>
<accession>A0A6A6H6V4</accession>
<dbReference type="PANTHER" id="PTHR10067">
    <property type="entry name" value="PHOSPHATIDYLSERINE DECARBOXYLASE"/>
    <property type="match status" value="1"/>
</dbReference>
<evidence type="ECO:0000256" key="2">
    <source>
        <dbReference type="ARBA" id="ARBA00023239"/>
    </source>
</evidence>
<keyword evidence="4" id="KW-1185">Reference proteome</keyword>
<sequence>MSRNGWLRKQRWWCFAPKSRQREDLSSREKEYINWLAKSHGACFVPRVTIVQQERTHAVYKCNYGKIPTTVAQWTNDHLVKGVFNGDITDLDTAMETAVQSKVPQFDDWGIGDSDAFLRFLSGFLTWVPTETTNGKLIYNAQCLVYFVFGQAPLNASPYQNDIASSSIGQPLFKLSQFIVDFAKEVGSWMSTANSLAKASIATFQASPLYNYAEADLPSGGYTTFNELFSRKLKQGMRPISGAANGAQDPNYHRLVTFPADSTFDGAWPIDSNDNVNIKSIEWNIKDLLQESTPKYTPYFTGGIWMHAFLNTFDYHRQHAPIAGKIVEAKVFQAMAYLQVTVDPVTRQLRPHRSYINPDRKNRDPKKGVAGTLDAPDDAGYQWLQTRGCIIIENELLGYVAVLPIGMAQVSSVQLAVKPGDIVTKGQEISHFEFGGSDIVLVFQASADVQILGAQGTDAQGNPTSKQKYLVGMPLGYSTKGLTPQPSAGNEQPAMG</sequence>
<dbReference type="AlphaFoldDB" id="A0A6A6H6V4"/>